<evidence type="ECO:0000313" key="1">
    <source>
        <dbReference type="EMBL" id="SVB95358.1"/>
    </source>
</evidence>
<protein>
    <submittedName>
        <fullName evidence="1">Uncharacterized protein</fullName>
    </submittedName>
</protein>
<dbReference type="EMBL" id="UINC01065559">
    <property type="protein sequence ID" value="SVB95358.1"/>
    <property type="molecule type" value="Genomic_DNA"/>
</dbReference>
<gene>
    <name evidence="1" type="ORF">METZ01_LOCUS248212</name>
</gene>
<reference evidence="1" key="1">
    <citation type="submission" date="2018-05" db="EMBL/GenBank/DDBJ databases">
        <authorList>
            <person name="Lanie J.A."/>
            <person name="Ng W.-L."/>
            <person name="Kazmierczak K.M."/>
            <person name="Andrzejewski T.M."/>
            <person name="Davidsen T.M."/>
            <person name="Wayne K.J."/>
            <person name="Tettelin H."/>
            <person name="Glass J.I."/>
            <person name="Rusch D."/>
            <person name="Podicherti R."/>
            <person name="Tsui H.-C.T."/>
            <person name="Winkler M.E."/>
        </authorList>
    </citation>
    <scope>NUCLEOTIDE SEQUENCE</scope>
</reference>
<accession>A0A382I764</accession>
<dbReference type="AlphaFoldDB" id="A0A382I764"/>
<organism evidence="1">
    <name type="scientific">marine metagenome</name>
    <dbReference type="NCBI Taxonomy" id="408172"/>
    <lineage>
        <taxon>unclassified sequences</taxon>
        <taxon>metagenomes</taxon>
        <taxon>ecological metagenomes</taxon>
    </lineage>
</organism>
<name>A0A382I764_9ZZZZ</name>
<sequence length="37" mass="4323">MVVLNKYQLYQTQVICGKHIWHGISSHNVGGIPWRCR</sequence>
<feature type="non-terminal residue" evidence="1">
    <location>
        <position position="37"/>
    </location>
</feature>
<proteinExistence type="predicted"/>